<sequence>MKQGTVIWKATQVLTLQDLGPNHPIYIGLPTPPQTKVRIPLPHRSKIASPYKPNIRLMGSIILFWLYKGCISYWSRQQPNHGHTTTFSNIYHPPQPVTTGAVDPLAGGGPCSVDMVGPATAASVYQQQQPQATQINWPNNY</sequence>
<evidence type="ECO:0000313" key="2">
    <source>
        <dbReference type="Proteomes" id="UP001177003"/>
    </source>
</evidence>
<proteinExistence type="predicted"/>
<name>A0AA36A168_LACSI</name>
<organism evidence="1 2">
    <name type="scientific">Lactuca saligna</name>
    <name type="common">Willowleaf lettuce</name>
    <dbReference type="NCBI Taxonomy" id="75948"/>
    <lineage>
        <taxon>Eukaryota</taxon>
        <taxon>Viridiplantae</taxon>
        <taxon>Streptophyta</taxon>
        <taxon>Embryophyta</taxon>
        <taxon>Tracheophyta</taxon>
        <taxon>Spermatophyta</taxon>
        <taxon>Magnoliopsida</taxon>
        <taxon>eudicotyledons</taxon>
        <taxon>Gunneridae</taxon>
        <taxon>Pentapetalae</taxon>
        <taxon>asterids</taxon>
        <taxon>campanulids</taxon>
        <taxon>Asterales</taxon>
        <taxon>Asteraceae</taxon>
        <taxon>Cichorioideae</taxon>
        <taxon>Cichorieae</taxon>
        <taxon>Lactucinae</taxon>
        <taxon>Lactuca</taxon>
    </lineage>
</organism>
<keyword evidence="2" id="KW-1185">Reference proteome</keyword>
<accession>A0AA36A168</accession>
<evidence type="ECO:0000313" key="1">
    <source>
        <dbReference type="EMBL" id="CAI9301951.1"/>
    </source>
</evidence>
<dbReference type="AlphaFoldDB" id="A0AA36A168"/>
<dbReference type="EMBL" id="OX465085">
    <property type="protein sequence ID" value="CAI9301951.1"/>
    <property type="molecule type" value="Genomic_DNA"/>
</dbReference>
<gene>
    <name evidence="1" type="ORF">LSALG_LOCUS40468</name>
</gene>
<reference evidence="1" key="1">
    <citation type="submission" date="2023-04" db="EMBL/GenBank/DDBJ databases">
        <authorList>
            <person name="Vijverberg K."/>
            <person name="Xiong W."/>
            <person name="Schranz E."/>
        </authorList>
    </citation>
    <scope>NUCLEOTIDE SEQUENCE</scope>
</reference>
<dbReference type="Proteomes" id="UP001177003">
    <property type="component" value="Chromosome 9"/>
</dbReference>
<protein>
    <submittedName>
        <fullName evidence="1">Uncharacterized protein</fullName>
    </submittedName>
</protein>